<keyword evidence="2" id="KW-1185">Reference proteome</keyword>
<dbReference type="EMBL" id="MIGZ01000068">
    <property type="protein sequence ID" value="ODQ93466.1"/>
    <property type="molecule type" value="Genomic_DNA"/>
</dbReference>
<gene>
    <name evidence="1" type="ORF">BHQ17_13310</name>
</gene>
<dbReference type="AlphaFoldDB" id="A0A1E3RU72"/>
<evidence type="ECO:0000313" key="1">
    <source>
        <dbReference type="EMBL" id="ODQ93466.1"/>
    </source>
</evidence>
<organism evidence="1 2">
    <name type="scientific">Mycolicibacterium holsaticum</name>
    <dbReference type="NCBI Taxonomy" id="152142"/>
    <lineage>
        <taxon>Bacteria</taxon>
        <taxon>Bacillati</taxon>
        <taxon>Actinomycetota</taxon>
        <taxon>Actinomycetes</taxon>
        <taxon>Mycobacteriales</taxon>
        <taxon>Mycobacteriaceae</taxon>
        <taxon>Mycolicibacterium</taxon>
    </lineage>
</organism>
<dbReference type="Proteomes" id="UP000094243">
    <property type="component" value="Unassembled WGS sequence"/>
</dbReference>
<accession>A0A1E3RU72</accession>
<reference evidence="2" key="1">
    <citation type="submission" date="2016-09" db="EMBL/GenBank/DDBJ databases">
        <authorList>
            <person name="Greninger A.L."/>
            <person name="Jerome K.R."/>
            <person name="Mcnair B."/>
            <person name="Wallis C."/>
            <person name="Fang F."/>
        </authorList>
    </citation>
    <scope>NUCLEOTIDE SEQUENCE [LARGE SCALE GENOMIC DNA]</scope>
    <source>
        <strain evidence="2">M7</strain>
    </source>
</reference>
<comment type="caution">
    <text evidence="1">The sequence shown here is derived from an EMBL/GenBank/DDBJ whole genome shotgun (WGS) entry which is preliminary data.</text>
</comment>
<dbReference type="OrthoDB" id="4578687at2"/>
<evidence type="ECO:0008006" key="3">
    <source>
        <dbReference type="Google" id="ProtNLM"/>
    </source>
</evidence>
<proteinExistence type="predicted"/>
<name>A0A1E3RU72_9MYCO</name>
<dbReference type="RefSeq" id="WP_069405666.1">
    <property type="nucleotide sequence ID" value="NZ_MIGZ01000068.1"/>
</dbReference>
<sequence>MTAAPSVGDLDFATSVRCYEPNLAMHLPTARPLGLTEESTYLYGGWRDESGALHIVERKFCGPMTAGLWMMTNRSGKVQLAPESLQTVRGEVKREYTDTEHLLHGSLLGKAGGAPEEGLEYRLTPGAMHWREGTILQLDGALVGPGIQIASLDHDEPFFYTSELYKVTGDVLGEKVQGFVFLDHGYWPHGQDWKEYRIFNGTQLSWSAFATEFADGHVEWGQVAIGRQKFNFVAVADETGPIVMDVDTAGGVDPDPDDWAQRIGYRAHDGRTWVFELEPGGQMSQFSAARWGGYRAQAGRISRHGDDRDVKVAFSWGESFMDRFRDEGIESVDQLLARAPVDGRAHG</sequence>
<protein>
    <recommendedName>
        <fullName evidence="3">AttH domain-containing protein</fullName>
    </recommendedName>
</protein>
<evidence type="ECO:0000313" key="2">
    <source>
        <dbReference type="Proteomes" id="UP000094243"/>
    </source>
</evidence>